<sequence>MISYQSRNQIQHELHRMLPYQIKECKECDELPLALEQLIKHNFQATFVCYDKKTNTIEVGVEDQEELNSYPNITVHKFSLEEAVTRLNKTLKTTDQDLKFYGKLLAATGSHKRIDEVVLV</sequence>
<gene>
    <name evidence="1" type="ORF">ACFQ1G_06495</name>
</gene>
<keyword evidence="2" id="KW-1185">Reference proteome</keyword>
<accession>A0ABW3IEJ1</accession>
<protein>
    <submittedName>
        <fullName evidence="1">Uncharacterized protein</fullName>
    </submittedName>
</protein>
<dbReference type="RefSeq" id="WP_380737752.1">
    <property type="nucleotide sequence ID" value="NZ_JBHTJP010000032.1"/>
</dbReference>
<reference evidence="2" key="1">
    <citation type="journal article" date="2019" name="Int. J. Syst. Evol. Microbiol.">
        <title>The Global Catalogue of Microorganisms (GCM) 10K type strain sequencing project: providing services to taxonomists for standard genome sequencing and annotation.</title>
        <authorList>
            <consortium name="The Broad Institute Genomics Platform"/>
            <consortium name="The Broad Institute Genome Sequencing Center for Infectious Disease"/>
            <person name="Wu L."/>
            <person name="Ma J."/>
        </authorList>
    </citation>
    <scope>NUCLEOTIDE SEQUENCE [LARGE SCALE GENOMIC DNA]</scope>
    <source>
        <strain evidence="2">CCUG 60898</strain>
    </source>
</reference>
<proteinExistence type="predicted"/>
<name>A0ABW3IEJ1_9FLAO</name>
<organism evidence="1 2">
    <name type="scientific">Salinimicrobium gaetbulicola</name>
    <dbReference type="NCBI Taxonomy" id="999702"/>
    <lineage>
        <taxon>Bacteria</taxon>
        <taxon>Pseudomonadati</taxon>
        <taxon>Bacteroidota</taxon>
        <taxon>Flavobacteriia</taxon>
        <taxon>Flavobacteriales</taxon>
        <taxon>Flavobacteriaceae</taxon>
        <taxon>Salinimicrobium</taxon>
    </lineage>
</organism>
<dbReference type="EMBL" id="JBHTJP010000032">
    <property type="protein sequence ID" value="MFD0976433.1"/>
    <property type="molecule type" value="Genomic_DNA"/>
</dbReference>
<evidence type="ECO:0000313" key="1">
    <source>
        <dbReference type="EMBL" id="MFD0976433.1"/>
    </source>
</evidence>
<evidence type="ECO:0000313" key="2">
    <source>
        <dbReference type="Proteomes" id="UP001597100"/>
    </source>
</evidence>
<dbReference type="Proteomes" id="UP001597100">
    <property type="component" value="Unassembled WGS sequence"/>
</dbReference>
<comment type="caution">
    <text evidence="1">The sequence shown here is derived from an EMBL/GenBank/DDBJ whole genome shotgun (WGS) entry which is preliminary data.</text>
</comment>